<sequence length="676" mass="73730">MLLHLTFVICFGLLPTDARHFETAKNRHGSVNNEHYTSEPPLFPVIHMDINSLKPLPAFDEPIDHIRKRISKHNRNQHVNPPAQQPQQHSQNASPMVKSNNVPLKQQHVTGPVMAQPPKHSSRSGNIRHQVAITPPQQHFIPHHPLVQIQKNPPVMQQQQMGNQIPMSNHVNVLPNRQVTLGPQMQRGPAFHPPMVLTPAMSGKNRVNPRVVIQTPPQPQPVQNQPALLNIPSIPMNMNRVPLNQVPVQQVQVQNQQMPMMSINSIPNQPIMMYQTPMLVNSIPQNIQLIQAPIPNGQPLRGPINFQLPTIQNNQFSLPQLLLTNGILNQIPSIQKQPLPAAPKPEVLVTKKAEEDTSQPVVGKAVSNATEPKAPQVVVVHQTGNSFKAPNILVKNTIKNTNKASIKKDHKPEASTNIDLSSALTKNTALTSINQNLMKMVLDKLKHTTLNMLKGRLNTMKSAPVQTNGLGAIQKKVASPAARISNSPLQLMSNAAGNLGILSGFPASLDPKRVSVSFNPAKGQTVHKASVATNAPRTIEILHKNLNRTMPNNMTLEPFTATTHKKNGTMSIMLTSKHTGNRPIVIEAATGNILVSHVKGPDGNAQFVIQHARETTSVSQTSSTTSTTPAVTEEVEIEAEDIITTTTSTTSTTVPTTTSTGFNSVTTTVSANQMVG</sequence>
<dbReference type="Proteomes" id="UP000694844">
    <property type="component" value="Chromosome 9"/>
</dbReference>
<gene>
    <name evidence="4" type="primary">LOC111115140</name>
</gene>
<evidence type="ECO:0000313" key="4">
    <source>
        <dbReference type="RefSeq" id="XP_022309480.1"/>
    </source>
</evidence>
<organism evidence="3 4">
    <name type="scientific">Crassostrea virginica</name>
    <name type="common">Eastern oyster</name>
    <dbReference type="NCBI Taxonomy" id="6565"/>
    <lineage>
        <taxon>Eukaryota</taxon>
        <taxon>Metazoa</taxon>
        <taxon>Spiralia</taxon>
        <taxon>Lophotrochozoa</taxon>
        <taxon>Mollusca</taxon>
        <taxon>Bivalvia</taxon>
        <taxon>Autobranchia</taxon>
        <taxon>Pteriomorphia</taxon>
        <taxon>Ostreida</taxon>
        <taxon>Ostreoidea</taxon>
        <taxon>Ostreidae</taxon>
        <taxon>Crassostrea</taxon>
    </lineage>
</organism>
<evidence type="ECO:0000256" key="2">
    <source>
        <dbReference type="SAM" id="SignalP"/>
    </source>
</evidence>
<keyword evidence="3" id="KW-1185">Reference proteome</keyword>
<feature type="compositionally biased region" description="Polar residues" evidence="1">
    <location>
        <begin position="85"/>
        <end position="98"/>
    </location>
</feature>
<protein>
    <submittedName>
        <fullName evidence="4">Mucin-5AC-like</fullName>
    </submittedName>
</protein>
<feature type="signal peptide" evidence="2">
    <location>
        <begin position="1"/>
        <end position="18"/>
    </location>
</feature>
<feature type="region of interest" description="Disordered" evidence="1">
    <location>
        <begin position="75"/>
        <end position="98"/>
    </location>
</feature>
<dbReference type="GeneID" id="111115140"/>
<dbReference type="KEGG" id="cvn:111115140"/>
<evidence type="ECO:0000313" key="3">
    <source>
        <dbReference type="Proteomes" id="UP000694844"/>
    </source>
</evidence>
<dbReference type="AlphaFoldDB" id="A0A8B8C1M8"/>
<evidence type="ECO:0000256" key="1">
    <source>
        <dbReference type="SAM" id="MobiDB-lite"/>
    </source>
</evidence>
<reference evidence="4" key="1">
    <citation type="submission" date="2025-08" db="UniProtKB">
        <authorList>
            <consortium name="RefSeq"/>
        </authorList>
    </citation>
    <scope>IDENTIFICATION</scope>
    <source>
        <tissue evidence="4">Whole sample</tissue>
    </source>
</reference>
<feature type="chain" id="PRO_5034830583" evidence="2">
    <location>
        <begin position="19"/>
        <end position="676"/>
    </location>
</feature>
<dbReference type="OrthoDB" id="6149710at2759"/>
<accession>A0A8B8C1M8</accession>
<name>A0A8B8C1M8_CRAVI</name>
<keyword evidence="2" id="KW-0732">Signal</keyword>
<dbReference type="RefSeq" id="XP_022309480.1">
    <property type="nucleotide sequence ID" value="XM_022453772.1"/>
</dbReference>
<proteinExistence type="predicted"/>